<dbReference type="InterPro" id="IPR032879">
    <property type="entry name" value="FixG_C"/>
</dbReference>
<feature type="transmembrane region" description="Helical" evidence="7">
    <location>
        <begin position="164"/>
        <end position="181"/>
    </location>
</feature>
<feature type="transmembrane region" description="Helical" evidence="7">
    <location>
        <begin position="39"/>
        <end position="58"/>
    </location>
</feature>
<keyword evidence="5" id="KW-0408">Iron</keyword>
<dbReference type="InterPro" id="IPR014116">
    <property type="entry name" value="Cyt_c_oxidase_cbb3_FixG"/>
</dbReference>
<dbReference type="RefSeq" id="WP_103901957.1">
    <property type="nucleotide sequence ID" value="NZ_PQWB01000024.1"/>
</dbReference>
<feature type="transmembrane region" description="Helical" evidence="7">
    <location>
        <begin position="201"/>
        <end position="218"/>
    </location>
</feature>
<dbReference type="SUPFAM" id="SSF54862">
    <property type="entry name" value="4Fe-4S ferredoxins"/>
    <property type="match status" value="1"/>
</dbReference>
<evidence type="ECO:0000256" key="1">
    <source>
        <dbReference type="ARBA" id="ARBA00022448"/>
    </source>
</evidence>
<evidence type="ECO:0000256" key="6">
    <source>
        <dbReference type="ARBA" id="ARBA00023014"/>
    </source>
</evidence>
<evidence type="ECO:0000256" key="5">
    <source>
        <dbReference type="ARBA" id="ARBA00023004"/>
    </source>
</evidence>
<name>A0A2S5DI40_9NEIS</name>
<dbReference type="InterPro" id="IPR017900">
    <property type="entry name" value="4Fe4S_Fe_S_CS"/>
</dbReference>
<dbReference type="GO" id="GO:0046872">
    <property type="term" value="F:metal ion binding"/>
    <property type="evidence" value="ECO:0007669"/>
    <property type="project" value="UniProtKB-KW"/>
</dbReference>
<dbReference type="PROSITE" id="PS00198">
    <property type="entry name" value="4FE4S_FER_1"/>
    <property type="match status" value="1"/>
</dbReference>
<keyword evidence="7" id="KW-0812">Transmembrane</keyword>
<dbReference type="EMBL" id="PQWB01000024">
    <property type="protein sequence ID" value="POZ62756.1"/>
    <property type="molecule type" value="Genomic_DNA"/>
</dbReference>
<evidence type="ECO:0000259" key="8">
    <source>
        <dbReference type="PROSITE" id="PS51379"/>
    </source>
</evidence>
<evidence type="ECO:0000256" key="3">
    <source>
        <dbReference type="ARBA" id="ARBA00022723"/>
    </source>
</evidence>
<dbReference type="GO" id="GO:0051539">
    <property type="term" value="F:4 iron, 4 sulfur cluster binding"/>
    <property type="evidence" value="ECO:0007669"/>
    <property type="project" value="UniProtKB-KW"/>
</dbReference>
<proteinExistence type="predicted"/>
<evidence type="ECO:0000256" key="7">
    <source>
        <dbReference type="SAM" id="Phobius"/>
    </source>
</evidence>
<dbReference type="Proteomes" id="UP000237082">
    <property type="component" value="Unassembled WGS sequence"/>
</dbReference>
<sequence length="477" mass="54242">MSESLKKIPIKVEAANKEGATVSLYEAQKKLYPRSVRGLFNNFRVLFVIGTQLLYLGLPWLQWNGRQAVFFDLINRKFYLFGLTVWPQDFVYLAALLMCCAFGLFTWTTIAGRLWCGYSCPQTVYTEIMLWIEQWVEGDRNKRMKLDAAPMSLNKLRLKSTKHFLMLAFSLWTGFTLVGYFTPIRSLVAAIPSFGYGPWETFWMFFYGGFTYLFAGFMREQVCKYMCPYARFQSVMFDADTLIISYDEARGEPRGARKKGSDPKEQGLGSCINCSICVQVCPVGIDIRNGLQYECIGCAACIDACDDVMDKMNYPRGLIRYTTENALEGKYPEKAIPSRLKRPRVVLYSLVLAIVLVAAVTSLLLRKPVKLDIIRDRASLVRETEEGWLENTYIIKIINTTEQNQRFAITANGLPGIKAKAEKAEIDVRAAETEAVTVHVQADPQYATKGSHEIHFVLQSLNHPELRVEEKSSFIGE</sequence>
<dbReference type="FunFam" id="1.10.1060.10:FF:000015">
    <property type="entry name" value="Cytochrome c oxidase accessory protein CcoG"/>
    <property type="match status" value="1"/>
</dbReference>
<feature type="domain" description="4Fe-4S ferredoxin-type" evidence="8">
    <location>
        <begin position="262"/>
        <end position="290"/>
    </location>
</feature>
<organism evidence="9 10">
    <name type="scientific">Chromobacterium alticapitis</name>
    <dbReference type="NCBI Taxonomy" id="2073169"/>
    <lineage>
        <taxon>Bacteria</taxon>
        <taxon>Pseudomonadati</taxon>
        <taxon>Pseudomonadota</taxon>
        <taxon>Betaproteobacteria</taxon>
        <taxon>Neisseriales</taxon>
        <taxon>Chromobacteriaceae</taxon>
        <taxon>Chromobacterium</taxon>
    </lineage>
</organism>
<dbReference type="Pfam" id="PF11614">
    <property type="entry name" value="FixG_C"/>
    <property type="match status" value="1"/>
</dbReference>
<keyword evidence="4" id="KW-0249">Electron transport</keyword>
<dbReference type="InterPro" id="IPR009051">
    <property type="entry name" value="Helical_ferredxn"/>
</dbReference>
<dbReference type="GO" id="GO:0005886">
    <property type="term" value="C:plasma membrane"/>
    <property type="evidence" value="ECO:0007669"/>
    <property type="project" value="TreeGrafter"/>
</dbReference>
<keyword evidence="1" id="KW-0813">Transport</keyword>
<dbReference type="AlphaFoldDB" id="A0A2S5DI40"/>
<dbReference type="InterPro" id="IPR051684">
    <property type="entry name" value="Electron_Trans/Redox"/>
</dbReference>
<dbReference type="PANTHER" id="PTHR30176">
    <property type="entry name" value="FERREDOXIN-TYPE PROTEIN NAPH"/>
    <property type="match status" value="1"/>
</dbReference>
<dbReference type="InterPro" id="IPR017896">
    <property type="entry name" value="4Fe4S_Fe-S-bd"/>
</dbReference>
<dbReference type="PROSITE" id="PS51379">
    <property type="entry name" value="4FE4S_FER_2"/>
    <property type="match status" value="1"/>
</dbReference>
<dbReference type="Gene3D" id="2.60.40.10">
    <property type="entry name" value="Immunoglobulins"/>
    <property type="match status" value="1"/>
</dbReference>
<keyword evidence="2" id="KW-0004">4Fe-4S</keyword>
<dbReference type="OrthoDB" id="9811700at2"/>
<keyword evidence="6" id="KW-0411">Iron-sulfur</keyword>
<evidence type="ECO:0000256" key="4">
    <source>
        <dbReference type="ARBA" id="ARBA00022982"/>
    </source>
</evidence>
<reference evidence="10" key="1">
    <citation type="submission" date="2018-02" db="EMBL/GenBank/DDBJ databases">
        <authorList>
            <person name="O'Hara-Hanley K."/>
            <person name="Soby S."/>
        </authorList>
    </citation>
    <scope>NUCLEOTIDE SEQUENCE [LARGE SCALE GENOMIC DNA]</scope>
    <source>
        <strain evidence="10">MWU14-2602</strain>
    </source>
</reference>
<evidence type="ECO:0000313" key="9">
    <source>
        <dbReference type="EMBL" id="POZ62756.1"/>
    </source>
</evidence>
<keyword evidence="7" id="KW-0472">Membrane</keyword>
<keyword evidence="3" id="KW-0479">Metal-binding</keyword>
<dbReference type="Gene3D" id="1.10.1060.10">
    <property type="entry name" value="Alpha-helical ferredoxin"/>
    <property type="match status" value="1"/>
</dbReference>
<dbReference type="Pfam" id="PF13746">
    <property type="entry name" value="Fer4_18"/>
    <property type="match status" value="1"/>
</dbReference>
<dbReference type="NCBIfam" id="TIGR02745">
    <property type="entry name" value="ccoG_rdxA_fixG"/>
    <property type="match status" value="1"/>
</dbReference>
<feature type="transmembrane region" description="Helical" evidence="7">
    <location>
        <begin position="345"/>
        <end position="365"/>
    </location>
</feature>
<protein>
    <submittedName>
        <fullName evidence="9">Cytochrome c oxidase accessory protein CcoG</fullName>
    </submittedName>
</protein>
<evidence type="ECO:0000256" key="2">
    <source>
        <dbReference type="ARBA" id="ARBA00022485"/>
    </source>
</evidence>
<dbReference type="PANTHER" id="PTHR30176:SF3">
    <property type="entry name" value="FERREDOXIN-TYPE PROTEIN NAPH"/>
    <property type="match status" value="1"/>
</dbReference>
<keyword evidence="7" id="KW-1133">Transmembrane helix</keyword>
<dbReference type="Pfam" id="PF12801">
    <property type="entry name" value="Fer4_5"/>
    <property type="match status" value="1"/>
</dbReference>
<gene>
    <name evidence="9" type="primary">ccoG</name>
    <name evidence="9" type="ORF">C2I19_06795</name>
</gene>
<dbReference type="InterPro" id="IPR013783">
    <property type="entry name" value="Ig-like_fold"/>
</dbReference>
<feature type="transmembrane region" description="Helical" evidence="7">
    <location>
        <begin position="78"/>
        <end position="105"/>
    </location>
</feature>
<accession>A0A2S5DI40</accession>
<evidence type="ECO:0000313" key="10">
    <source>
        <dbReference type="Proteomes" id="UP000237082"/>
    </source>
</evidence>
<keyword evidence="10" id="KW-1185">Reference proteome</keyword>
<comment type="caution">
    <text evidence="9">The sequence shown here is derived from an EMBL/GenBank/DDBJ whole genome shotgun (WGS) entry which is preliminary data.</text>
</comment>